<dbReference type="HOGENOM" id="CLU_672505_0_0_7"/>
<dbReference type="PANTHER" id="PTHR42773">
    <property type="entry name" value="METALLO-BETA-LACTAMASE-RELATED"/>
    <property type="match status" value="1"/>
</dbReference>
<dbReference type="eggNOG" id="COG0491">
    <property type="taxonomic scope" value="Bacteria"/>
</dbReference>
<dbReference type="InterPro" id="IPR036866">
    <property type="entry name" value="RibonucZ/Hydroxyglut_hydro"/>
</dbReference>
<dbReference type="BioCyc" id="SCEL448385:SCE_RS04270-MONOMER"/>
<dbReference type="PANTHER" id="PTHR42773:SF1">
    <property type="entry name" value="METALLO-BETA-LACTAMASE FAMILY PROTEIN"/>
    <property type="match status" value="1"/>
</dbReference>
<gene>
    <name evidence="2" type="ordered locus">sce0814</name>
</gene>
<dbReference type="SUPFAM" id="SSF56281">
    <property type="entry name" value="Metallo-hydrolase/oxidoreductase"/>
    <property type="match status" value="1"/>
</dbReference>
<dbReference type="Pfam" id="PF00753">
    <property type="entry name" value="Lactamase_B"/>
    <property type="match status" value="1"/>
</dbReference>
<dbReference type="SMART" id="SM00849">
    <property type="entry name" value="Lactamase_B"/>
    <property type="match status" value="1"/>
</dbReference>
<dbReference type="STRING" id="448385.sce0814"/>
<sequence length="479" mass="51545">MALRPPRCVRPLEASRRTCLLSVSVVVCAPMDNAQGDGIDEGDWGRLHVTRACCGAGVCRNFAPELLGEVAPAHWGAMDGDVRRRGPAVLAGTYEEGAFTGILRQPRSRADLEAARSAVAACPVHALRLRSPPPSGARPGAVGAPFRAWPRRIEEDVWALGHPARENAGATAYFIERPGGGVLVDLPSPTEAVFRFLEERGGVRWIFLTHRDHTAHHAEFAARFPGCRRVLAAADVNPRGAGRNPATSEVEIQLSDRLEPMTLDGSPLADSDLAGAELAVLSQPGHTAGSMCLLYRGRFLFTGDHLAYSRRIGQMMAFRLQCWNDWERQIRSVRRLVALAGAGHLRFAWLLPGHGEWHRLEGDGGAPAAAAELGRALAWMERQAPGHVPFFRFIPWLQSRSYPGTRLARAVHAIGGDGPGSEAWVLPRAARPYLPDYRPEKAAAAWLRVSLVAVTALGAAAAAARLAARAAGAVAKRGA</sequence>
<organism evidence="2 3">
    <name type="scientific">Sorangium cellulosum (strain So ce56)</name>
    <name type="common">Polyangium cellulosum (strain So ce56)</name>
    <dbReference type="NCBI Taxonomy" id="448385"/>
    <lineage>
        <taxon>Bacteria</taxon>
        <taxon>Pseudomonadati</taxon>
        <taxon>Myxococcota</taxon>
        <taxon>Polyangia</taxon>
        <taxon>Polyangiales</taxon>
        <taxon>Polyangiaceae</taxon>
        <taxon>Sorangium</taxon>
    </lineage>
</organism>
<proteinExistence type="predicted"/>
<dbReference type="CDD" id="cd07727">
    <property type="entry name" value="YmaE-like_MBL-fold"/>
    <property type="match status" value="1"/>
</dbReference>
<protein>
    <recommendedName>
        <fullName evidence="1">Metallo-beta-lactamase domain-containing protein</fullName>
    </recommendedName>
</protein>
<keyword evidence="3" id="KW-1185">Reference proteome</keyword>
<reference evidence="2 3" key="1">
    <citation type="journal article" date="2007" name="Nat. Biotechnol.">
        <title>Complete genome sequence of the myxobacterium Sorangium cellulosum.</title>
        <authorList>
            <person name="Schneiker S."/>
            <person name="Perlova O."/>
            <person name="Kaiser O."/>
            <person name="Gerth K."/>
            <person name="Alici A."/>
            <person name="Altmeyer M.O."/>
            <person name="Bartels D."/>
            <person name="Bekel T."/>
            <person name="Beyer S."/>
            <person name="Bode E."/>
            <person name="Bode H.B."/>
            <person name="Bolten C.J."/>
            <person name="Choudhuri J.V."/>
            <person name="Doss S."/>
            <person name="Elnakady Y.A."/>
            <person name="Frank B."/>
            <person name="Gaigalat L."/>
            <person name="Goesmann A."/>
            <person name="Groeger C."/>
            <person name="Gross F."/>
            <person name="Jelsbak L."/>
            <person name="Jelsbak L."/>
            <person name="Kalinowski J."/>
            <person name="Kegler C."/>
            <person name="Knauber T."/>
            <person name="Konietzny S."/>
            <person name="Kopp M."/>
            <person name="Krause L."/>
            <person name="Krug D."/>
            <person name="Linke B."/>
            <person name="Mahmud T."/>
            <person name="Martinez-Arias R."/>
            <person name="McHardy A.C."/>
            <person name="Merai M."/>
            <person name="Meyer F."/>
            <person name="Mormann S."/>
            <person name="Munoz-Dorado J."/>
            <person name="Perez J."/>
            <person name="Pradella S."/>
            <person name="Rachid S."/>
            <person name="Raddatz G."/>
            <person name="Rosenau F."/>
            <person name="Rueckert C."/>
            <person name="Sasse F."/>
            <person name="Scharfe M."/>
            <person name="Schuster S.C."/>
            <person name="Suen G."/>
            <person name="Treuner-Lange A."/>
            <person name="Velicer G.J."/>
            <person name="Vorholter F.-J."/>
            <person name="Weissman K.J."/>
            <person name="Welch R.D."/>
            <person name="Wenzel S.C."/>
            <person name="Whitworth D.E."/>
            <person name="Wilhelm S."/>
            <person name="Wittmann C."/>
            <person name="Bloecker H."/>
            <person name="Puehler A."/>
            <person name="Mueller R."/>
        </authorList>
    </citation>
    <scope>NUCLEOTIDE SEQUENCE [LARGE SCALE GENOMIC DNA]</scope>
    <source>
        <strain evidence="3">So ce56</strain>
    </source>
</reference>
<dbReference type="KEGG" id="scl:sce0814"/>
<dbReference type="Proteomes" id="UP000002139">
    <property type="component" value="Chromosome"/>
</dbReference>
<evidence type="ECO:0000313" key="3">
    <source>
        <dbReference type="Proteomes" id="UP000002139"/>
    </source>
</evidence>
<evidence type="ECO:0000259" key="1">
    <source>
        <dbReference type="SMART" id="SM00849"/>
    </source>
</evidence>
<feature type="domain" description="Metallo-beta-lactamase" evidence="1">
    <location>
        <begin position="169"/>
        <end position="344"/>
    </location>
</feature>
<dbReference type="InterPro" id="IPR001279">
    <property type="entry name" value="Metallo-B-lactamas"/>
</dbReference>
<name>A9EPE3_SORC5</name>
<dbReference type="EMBL" id="AM746676">
    <property type="protein sequence ID" value="CAN90971.1"/>
    <property type="molecule type" value="Genomic_DNA"/>
</dbReference>
<dbReference type="AlphaFoldDB" id="A9EPE3"/>
<dbReference type="Gene3D" id="3.60.15.10">
    <property type="entry name" value="Ribonuclease Z/Hydroxyacylglutathione hydrolase-like"/>
    <property type="match status" value="1"/>
</dbReference>
<evidence type="ECO:0000313" key="2">
    <source>
        <dbReference type="EMBL" id="CAN90971.1"/>
    </source>
</evidence>
<accession>A9EPE3</accession>